<evidence type="ECO:0000256" key="4">
    <source>
        <dbReference type="PROSITE-ProRule" id="PRU00134"/>
    </source>
</evidence>
<dbReference type="Gene3D" id="6.10.140.2220">
    <property type="match status" value="1"/>
</dbReference>
<evidence type="ECO:0000256" key="1">
    <source>
        <dbReference type="ARBA" id="ARBA00022723"/>
    </source>
</evidence>
<evidence type="ECO:0000313" key="6">
    <source>
        <dbReference type="EMBL" id="KAK7062302.1"/>
    </source>
</evidence>
<protein>
    <submittedName>
        <fullName evidence="6">Ankyrin repeat and mynd domain-containing protein 2-like protein</fullName>
    </submittedName>
</protein>
<dbReference type="GO" id="GO:0008270">
    <property type="term" value="F:zinc ion binding"/>
    <property type="evidence" value="ECO:0007669"/>
    <property type="project" value="UniProtKB-KW"/>
</dbReference>
<evidence type="ECO:0000256" key="3">
    <source>
        <dbReference type="ARBA" id="ARBA00022833"/>
    </source>
</evidence>
<evidence type="ECO:0000256" key="2">
    <source>
        <dbReference type="ARBA" id="ARBA00022771"/>
    </source>
</evidence>
<keyword evidence="3" id="KW-0862">Zinc</keyword>
<keyword evidence="7" id="KW-1185">Reference proteome</keyword>
<gene>
    <name evidence="6" type="ORF">R3P38DRAFT_2597343</name>
</gene>
<dbReference type="Proteomes" id="UP001362999">
    <property type="component" value="Unassembled WGS sequence"/>
</dbReference>
<dbReference type="AlphaFoldDB" id="A0AAW0EB26"/>
<dbReference type="Pfam" id="PF01753">
    <property type="entry name" value="zf-MYND"/>
    <property type="match status" value="1"/>
</dbReference>
<keyword evidence="1" id="KW-0479">Metal-binding</keyword>
<evidence type="ECO:0000313" key="7">
    <source>
        <dbReference type="Proteomes" id="UP001362999"/>
    </source>
</evidence>
<dbReference type="InterPro" id="IPR002893">
    <property type="entry name" value="Znf_MYND"/>
</dbReference>
<evidence type="ECO:0000259" key="5">
    <source>
        <dbReference type="PROSITE" id="PS50865"/>
    </source>
</evidence>
<reference evidence="6 7" key="1">
    <citation type="journal article" date="2024" name="J Genomics">
        <title>Draft genome sequencing and assembly of Favolaschia claudopus CIRM-BRFM 2984 isolated from oak limbs.</title>
        <authorList>
            <person name="Navarro D."/>
            <person name="Drula E."/>
            <person name="Chaduli D."/>
            <person name="Cazenave R."/>
            <person name="Ahrendt S."/>
            <person name="Wang J."/>
            <person name="Lipzen A."/>
            <person name="Daum C."/>
            <person name="Barry K."/>
            <person name="Grigoriev I.V."/>
            <person name="Favel A."/>
            <person name="Rosso M.N."/>
            <person name="Martin F."/>
        </authorList>
    </citation>
    <scope>NUCLEOTIDE SEQUENCE [LARGE SCALE GENOMIC DNA]</scope>
    <source>
        <strain evidence="6 7">CIRM-BRFM 2984</strain>
    </source>
</reference>
<comment type="caution">
    <text evidence="6">The sequence shown here is derived from an EMBL/GenBank/DDBJ whole genome shotgun (WGS) entry which is preliminary data.</text>
</comment>
<accession>A0AAW0EB26</accession>
<name>A0AAW0EB26_9AGAR</name>
<sequence length="574" mass="64798">MPPRKPTSADEIARLAAQMRVADPSVDNGAFSSLTTNDAMSWIMSIGKINDIVPRMKTAANPQEQRKIATENLRLLLWDVQRFDYLFPKNPYSKTPNFKLSKLQSWPNWKKPHPEIRSGGVGAQKVDGFKDAQRLQSYVMTNFNLLAFTQPEMVQNLPMNPPQGPLGHWIGVKKIMGHAALDLTAEGGLETPFVVYFDHDIMLIMEILDIKRVPWPEPGPKVMEQLQEAQEAKFGQPPGAPLVPMMQTPKVPLIIVRYSYMEGRPKDGAQFLTHLESRLRETLPSKMSDDQVRVELEKHLRAGEEMPKEHLLMFSRLLSHNADLVDEGFVEEQQSHWNISSEAKEETRVSFFVPCLRPRFEVVEEVETGKPVTQHNQCGNCNKEAKTMCGSCRAVPYCSPDCSKAQWPTHKLVCKISKKIASDPASLPKDTLYIPTRAYIHWVTDFGFASEQETVKFGGPPVYEPPRNQYGNERFVCRVILANAGKGQWDPHQGKVVYYDKGAGTAYIHDRRRSIMVRVGPQEAAKARAAQPGLEIPFHAAGYQPFAELVRAKGIQGQLLYVWARRVGDCIEVE</sequence>
<dbReference type="PROSITE" id="PS50865">
    <property type="entry name" value="ZF_MYND_2"/>
    <property type="match status" value="1"/>
</dbReference>
<proteinExistence type="predicted"/>
<dbReference type="EMBL" id="JAWWNJ010000002">
    <property type="protein sequence ID" value="KAK7062302.1"/>
    <property type="molecule type" value="Genomic_DNA"/>
</dbReference>
<dbReference type="SUPFAM" id="SSF144232">
    <property type="entry name" value="HIT/MYND zinc finger-like"/>
    <property type="match status" value="1"/>
</dbReference>
<feature type="domain" description="MYND-type" evidence="5">
    <location>
        <begin position="378"/>
        <end position="414"/>
    </location>
</feature>
<organism evidence="6 7">
    <name type="scientific">Favolaschia claudopus</name>
    <dbReference type="NCBI Taxonomy" id="2862362"/>
    <lineage>
        <taxon>Eukaryota</taxon>
        <taxon>Fungi</taxon>
        <taxon>Dikarya</taxon>
        <taxon>Basidiomycota</taxon>
        <taxon>Agaricomycotina</taxon>
        <taxon>Agaricomycetes</taxon>
        <taxon>Agaricomycetidae</taxon>
        <taxon>Agaricales</taxon>
        <taxon>Marasmiineae</taxon>
        <taxon>Mycenaceae</taxon>
        <taxon>Favolaschia</taxon>
    </lineage>
</organism>
<keyword evidence="2 4" id="KW-0863">Zinc-finger</keyword>